<dbReference type="InterPro" id="IPR023214">
    <property type="entry name" value="HAD_sf"/>
</dbReference>
<dbReference type="InterPro" id="IPR023198">
    <property type="entry name" value="PGP-like_dom2"/>
</dbReference>
<dbReference type="Proteomes" id="UP001212602">
    <property type="component" value="Unassembled WGS sequence"/>
</dbReference>
<proteinExistence type="predicted"/>
<protein>
    <submittedName>
        <fullName evidence="1">HAD family phosphatase</fullName>
    </submittedName>
</protein>
<gene>
    <name evidence="1" type="ORF">PGB34_10280</name>
</gene>
<dbReference type="Gene3D" id="1.10.150.240">
    <property type="entry name" value="Putative phosphatase, domain 2"/>
    <property type="match status" value="1"/>
</dbReference>
<dbReference type="SFLD" id="SFLDS00003">
    <property type="entry name" value="Haloacid_Dehalogenase"/>
    <property type="match status" value="1"/>
</dbReference>
<organism evidence="1 2">
    <name type="scientific">Xenophilus arseniciresistens</name>
    <dbReference type="NCBI Taxonomy" id="1283306"/>
    <lineage>
        <taxon>Bacteria</taxon>
        <taxon>Pseudomonadati</taxon>
        <taxon>Pseudomonadota</taxon>
        <taxon>Betaproteobacteria</taxon>
        <taxon>Burkholderiales</taxon>
        <taxon>Comamonadaceae</taxon>
        <taxon>Xenophilus</taxon>
    </lineage>
</organism>
<dbReference type="PANTHER" id="PTHR43611">
    <property type="entry name" value="ALPHA-D-GLUCOSE 1-PHOSPHATE PHOSPHATASE"/>
    <property type="match status" value="1"/>
</dbReference>
<dbReference type="CDD" id="cd02603">
    <property type="entry name" value="HAD_sEH-N_like"/>
    <property type="match status" value="1"/>
</dbReference>
<reference evidence="1" key="1">
    <citation type="submission" date="2023-01" db="EMBL/GenBank/DDBJ databases">
        <title>Xenophilus mangrovi sp. nov., isolated from soil of Mangrove nature reserve.</title>
        <authorList>
            <person name="Xu S."/>
            <person name="Liu Z."/>
            <person name="Xu Y."/>
        </authorList>
    </citation>
    <scope>NUCLEOTIDE SEQUENCE</scope>
    <source>
        <strain evidence="1">YW8</strain>
    </source>
</reference>
<dbReference type="InterPro" id="IPR036412">
    <property type="entry name" value="HAD-like_sf"/>
</dbReference>
<sequence length="209" mass="23738">MNVVFDLGAVLIGWEPVRLVHAHFADRLADETAAAQLARALFQHEDWLSFDAGLRSLDDVVSRSAQRLALPEQQLAELLVPLGERFEPIAQTEALLRELHAHRAQRPALRLFYLSNMPQPYAQALLRRLSFFECFDGGLFSGDVKRIKPDEEIYQLLAWQYQLEPERTLFIDDTAANVQMARVLGWRAIHCTAPAALAPQVWRHLAECA</sequence>
<dbReference type="PANTHER" id="PTHR43611:SF3">
    <property type="entry name" value="FLAVIN MONONUCLEOTIDE HYDROLASE 1, CHLOROPLATIC"/>
    <property type="match status" value="1"/>
</dbReference>
<dbReference type="SUPFAM" id="SSF56784">
    <property type="entry name" value="HAD-like"/>
    <property type="match status" value="1"/>
</dbReference>
<name>A0AAE3T0C4_9BURK</name>
<dbReference type="Pfam" id="PF00702">
    <property type="entry name" value="Hydrolase"/>
    <property type="match status" value="1"/>
</dbReference>
<evidence type="ECO:0000313" key="1">
    <source>
        <dbReference type="EMBL" id="MDA7416751.1"/>
    </source>
</evidence>
<keyword evidence="2" id="KW-1185">Reference proteome</keyword>
<dbReference type="RefSeq" id="WP_271427983.1">
    <property type="nucleotide sequence ID" value="NZ_JAQIPB010000003.1"/>
</dbReference>
<dbReference type="EMBL" id="JAQIPB010000003">
    <property type="protein sequence ID" value="MDA7416751.1"/>
    <property type="molecule type" value="Genomic_DNA"/>
</dbReference>
<dbReference type="NCBIfam" id="TIGR01509">
    <property type="entry name" value="HAD-SF-IA-v3"/>
    <property type="match status" value="1"/>
</dbReference>
<dbReference type="SFLD" id="SFLDG01129">
    <property type="entry name" value="C1.5:_HAD__Beta-PGM__Phosphata"/>
    <property type="match status" value="1"/>
</dbReference>
<accession>A0AAE3T0C4</accession>
<dbReference type="InterPro" id="IPR006439">
    <property type="entry name" value="HAD-SF_hydro_IA"/>
</dbReference>
<dbReference type="AlphaFoldDB" id="A0AAE3T0C4"/>
<evidence type="ECO:0000313" key="2">
    <source>
        <dbReference type="Proteomes" id="UP001212602"/>
    </source>
</evidence>
<comment type="caution">
    <text evidence="1">The sequence shown here is derived from an EMBL/GenBank/DDBJ whole genome shotgun (WGS) entry which is preliminary data.</text>
</comment>
<dbReference type="Gene3D" id="3.40.50.1000">
    <property type="entry name" value="HAD superfamily/HAD-like"/>
    <property type="match status" value="1"/>
</dbReference>